<gene>
    <name evidence="6" type="ORF">COW36_06405</name>
</gene>
<dbReference type="CDD" id="cd00009">
    <property type="entry name" value="AAA"/>
    <property type="match status" value="1"/>
</dbReference>
<feature type="compositionally biased region" description="Basic and acidic residues" evidence="4">
    <location>
        <begin position="163"/>
        <end position="174"/>
    </location>
</feature>
<dbReference type="SMART" id="SM00382">
    <property type="entry name" value="AAA"/>
    <property type="match status" value="1"/>
</dbReference>
<comment type="caution">
    <text evidence="6">The sequence shown here is derived from an EMBL/GenBank/DDBJ whole genome shotgun (WGS) entry which is preliminary data.</text>
</comment>
<feature type="region of interest" description="Disordered" evidence="4">
    <location>
        <begin position="163"/>
        <end position="185"/>
    </location>
</feature>
<evidence type="ECO:0000256" key="1">
    <source>
        <dbReference type="ARBA" id="ARBA00010378"/>
    </source>
</evidence>
<evidence type="ECO:0000256" key="4">
    <source>
        <dbReference type="SAM" id="MobiDB-lite"/>
    </source>
</evidence>
<dbReference type="InterPro" id="IPR041627">
    <property type="entry name" value="AAA_lid_6"/>
</dbReference>
<dbReference type="Pfam" id="PF00004">
    <property type="entry name" value="AAA"/>
    <property type="match status" value="1"/>
</dbReference>
<dbReference type="FunFam" id="3.40.50.300:FF:000216">
    <property type="entry name" value="Type VII secretion ATPase EccA"/>
    <property type="match status" value="1"/>
</dbReference>
<evidence type="ECO:0000313" key="6">
    <source>
        <dbReference type="EMBL" id="PIW18157.1"/>
    </source>
</evidence>
<dbReference type="Gene3D" id="1.10.8.60">
    <property type="match status" value="1"/>
</dbReference>
<comment type="similarity">
    <text evidence="1">Belongs to the CbxX/CfxQ family.</text>
</comment>
<keyword evidence="2" id="KW-0547">Nucleotide-binding</keyword>
<evidence type="ECO:0000313" key="7">
    <source>
        <dbReference type="Proteomes" id="UP000231019"/>
    </source>
</evidence>
<evidence type="ECO:0000259" key="5">
    <source>
        <dbReference type="SMART" id="SM00382"/>
    </source>
</evidence>
<dbReference type="PANTHER" id="PTHR43392">
    <property type="entry name" value="AAA-TYPE ATPASE FAMILY PROTEIN / ANKYRIN REPEAT FAMILY PROTEIN"/>
    <property type="match status" value="1"/>
</dbReference>
<accession>A0A2M7G7W2</accession>
<proteinExistence type="inferred from homology"/>
<dbReference type="PANTHER" id="PTHR43392:SF2">
    <property type="entry name" value="AAA-TYPE ATPASE FAMILY PROTEIN _ ANKYRIN REPEAT FAMILY PROTEIN"/>
    <property type="match status" value="1"/>
</dbReference>
<keyword evidence="3" id="KW-0067">ATP-binding</keyword>
<dbReference type="InterPro" id="IPR003593">
    <property type="entry name" value="AAA+_ATPase"/>
</dbReference>
<organism evidence="6 7">
    <name type="scientific">bacterium (Candidatus Blackallbacteria) CG17_big_fil_post_rev_8_21_14_2_50_48_46</name>
    <dbReference type="NCBI Taxonomy" id="2014261"/>
    <lineage>
        <taxon>Bacteria</taxon>
        <taxon>Candidatus Blackallbacteria</taxon>
    </lineage>
</organism>
<dbReference type="EMBL" id="PFFQ01000014">
    <property type="protein sequence ID" value="PIW18157.1"/>
    <property type="molecule type" value="Genomic_DNA"/>
</dbReference>
<name>A0A2M7G7W2_9BACT</name>
<dbReference type="SUPFAM" id="SSF52540">
    <property type="entry name" value="P-loop containing nucleoside triphosphate hydrolases"/>
    <property type="match status" value="1"/>
</dbReference>
<dbReference type="Proteomes" id="UP000231019">
    <property type="component" value="Unassembled WGS sequence"/>
</dbReference>
<dbReference type="GO" id="GO:0005524">
    <property type="term" value="F:ATP binding"/>
    <property type="evidence" value="ECO:0007669"/>
    <property type="project" value="UniProtKB-KW"/>
</dbReference>
<feature type="compositionally biased region" description="Low complexity" evidence="4">
    <location>
        <begin position="175"/>
        <end position="185"/>
    </location>
</feature>
<dbReference type="PRINTS" id="PR00819">
    <property type="entry name" value="CBXCFQXSUPER"/>
</dbReference>
<dbReference type="InterPro" id="IPR027417">
    <property type="entry name" value="P-loop_NTPase"/>
</dbReference>
<evidence type="ECO:0000256" key="2">
    <source>
        <dbReference type="ARBA" id="ARBA00022741"/>
    </source>
</evidence>
<dbReference type="Gene3D" id="3.40.50.300">
    <property type="entry name" value="P-loop containing nucleotide triphosphate hydrolases"/>
    <property type="match status" value="1"/>
</dbReference>
<evidence type="ECO:0000256" key="3">
    <source>
        <dbReference type="ARBA" id="ARBA00022840"/>
    </source>
</evidence>
<dbReference type="AlphaFoldDB" id="A0A2M7G7W2"/>
<dbReference type="GO" id="GO:0016887">
    <property type="term" value="F:ATP hydrolysis activity"/>
    <property type="evidence" value="ECO:0007669"/>
    <property type="project" value="InterPro"/>
</dbReference>
<dbReference type="InterPro" id="IPR003959">
    <property type="entry name" value="ATPase_AAA_core"/>
</dbReference>
<dbReference type="InterPro" id="IPR000641">
    <property type="entry name" value="CbxX/CfxQ"/>
</dbReference>
<dbReference type="Pfam" id="PF17866">
    <property type="entry name" value="AAA_lid_6"/>
    <property type="match status" value="1"/>
</dbReference>
<sequence length="495" mass="56069">MRNRLTDAERQIIDSFDDIAATILVLQRDGFTCRAPENLMDNFVRHITLFFGGIIWANGELHPQELAFFNHVVRHNFSADEFTQRYQRFLKGRSAEEWMDWIPEYLDTLLAFDRMRNANMTHKLLRTLEDLGLLFIRMDGIQHPEQVSFAESHIAQLANYLEHHSEQQPEKAKDPPLSSSPLKPLAPLPALEKKIPLKYGPSSGRAQEKSAVPSQPQASYAELLKEIDLLIGLEGVKEEVRNLTNLIRISEMRRQQELPVPSVSLHLVFTGNPGTGKTTLARKLSAIYQSLGILSKGHLVEVDRSGLVAGYMGQTALKTQEVIKSALGGMLFIDEAYALAGEQGGDFGQEAIDILLKAMEDHREELVVIVAGYAEPMKRFIHSNPGLQSRFKRILHFEDYAPAELLAIFDKMLEDIHLKTDNSARELLGKAFERLHQRRGNNFGNGRTVRNIFEHALTFQANRLALLEEPSREDLMYLDIRDILAGFKSVITHIS</sequence>
<feature type="domain" description="AAA+ ATPase" evidence="5">
    <location>
        <begin position="263"/>
        <end position="401"/>
    </location>
</feature>
<dbReference type="InterPro" id="IPR050773">
    <property type="entry name" value="CbxX/CfxQ_RuBisCO_ESX"/>
</dbReference>
<reference evidence="6 7" key="1">
    <citation type="submission" date="2017-09" db="EMBL/GenBank/DDBJ databases">
        <title>Depth-based differentiation of microbial function through sediment-hosted aquifers and enrichment of novel symbionts in the deep terrestrial subsurface.</title>
        <authorList>
            <person name="Probst A.J."/>
            <person name="Ladd B."/>
            <person name="Jarett J.K."/>
            <person name="Geller-Mcgrath D.E."/>
            <person name="Sieber C.M."/>
            <person name="Emerson J.B."/>
            <person name="Anantharaman K."/>
            <person name="Thomas B.C."/>
            <person name="Malmstrom R."/>
            <person name="Stieglmeier M."/>
            <person name="Klingl A."/>
            <person name="Woyke T."/>
            <person name="Ryan C.M."/>
            <person name="Banfield J.F."/>
        </authorList>
    </citation>
    <scope>NUCLEOTIDE SEQUENCE [LARGE SCALE GENOMIC DNA]</scope>
    <source>
        <strain evidence="6">CG17_big_fil_post_rev_8_21_14_2_50_48_46</strain>
    </source>
</reference>
<protein>
    <submittedName>
        <fullName evidence="6">Type VII secretion protein</fullName>
    </submittedName>
</protein>